<name>A0ABY3PQK8_9CYAN</name>
<dbReference type="InterPro" id="IPR011335">
    <property type="entry name" value="Restrct_endonuc-II-like"/>
</dbReference>
<gene>
    <name evidence="3" type="ORF">ISF26_06895</name>
</gene>
<keyword evidence="4" id="KW-1185">Reference proteome</keyword>
<keyword evidence="1" id="KW-0175">Coiled coil</keyword>
<reference evidence="3 4" key="1">
    <citation type="journal article" date="2021" name="Genome Biol. Evol.">
        <title>Complete Genome Sequencing of a Novel Gloeobacter Species from a Waterfall Cave in Mexico.</title>
        <authorList>
            <person name="Saw J.H."/>
            <person name="Cardona T."/>
            <person name="Montejano G."/>
        </authorList>
    </citation>
    <scope>NUCLEOTIDE SEQUENCE [LARGE SCALE GENOMIC DNA]</scope>
    <source>
        <strain evidence="3">MG652769</strain>
    </source>
</reference>
<protein>
    <submittedName>
        <fullName evidence="3">Uma2 family endonuclease</fullName>
    </submittedName>
</protein>
<dbReference type="Gene3D" id="3.90.1570.10">
    <property type="entry name" value="tt1808, chain A"/>
    <property type="match status" value="1"/>
</dbReference>
<evidence type="ECO:0000256" key="1">
    <source>
        <dbReference type="SAM" id="Coils"/>
    </source>
</evidence>
<dbReference type="Proteomes" id="UP001054846">
    <property type="component" value="Chromosome"/>
</dbReference>
<evidence type="ECO:0000313" key="4">
    <source>
        <dbReference type="Proteomes" id="UP001054846"/>
    </source>
</evidence>
<feature type="domain" description="Putative restriction endonuclease" evidence="2">
    <location>
        <begin position="22"/>
        <end position="131"/>
    </location>
</feature>
<dbReference type="InterPro" id="IPR012296">
    <property type="entry name" value="Nuclease_put_TT1808"/>
</dbReference>
<dbReference type="CDD" id="cd06260">
    <property type="entry name" value="DUF820-like"/>
    <property type="match status" value="1"/>
</dbReference>
<keyword evidence="3" id="KW-0378">Hydrolase</keyword>
<dbReference type="PANTHER" id="PTHR33352:SF2">
    <property type="entry name" value="SLL0995 PROTEIN"/>
    <property type="match status" value="1"/>
</dbReference>
<dbReference type="SUPFAM" id="SSF52980">
    <property type="entry name" value="Restriction endonuclease-like"/>
    <property type="match status" value="1"/>
</dbReference>
<evidence type="ECO:0000259" key="2">
    <source>
        <dbReference type="Pfam" id="PF05685"/>
    </source>
</evidence>
<evidence type="ECO:0000313" key="3">
    <source>
        <dbReference type="EMBL" id="UFP95940.1"/>
    </source>
</evidence>
<feature type="coiled-coil region" evidence="1">
    <location>
        <begin position="196"/>
        <end position="242"/>
    </location>
</feature>
<dbReference type="EMBL" id="CP063845">
    <property type="protein sequence ID" value="UFP95940.1"/>
    <property type="molecule type" value="Genomic_DNA"/>
</dbReference>
<dbReference type="InterPro" id="IPR008538">
    <property type="entry name" value="Uma2"/>
</dbReference>
<dbReference type="RefSeq" id="WP_230843176.1">
    <property type="nucleotide sequence ID" value="NZ_CP063845.1"/>
</dbReference>
<accession>A0ABY3PQK8</accession>
<sequence>MTTLLAPITYPSGDGLPVAETFVHLYAILTTLEVLKQYLEGQQATVLANQFLYYAPGVPTARVAPDVMVIFGVAPGGRDNYKTWEEGQVPAIIFEVTSAATQKKDQGDKKTLYALLGVREYWLFDPRGEWIPQRLQGNRLENFIEEGEPVNRYAPIQDGISQPLGLRLQVEDDLIGFYRLDNGQKLLIPAELASELRSTAARLELEQQARMQAEQQAAQEQQARIQAEQQAAQERLARIQAEQRAATLAERLRELGIDPEQF</sequence>
<dbReference type="Pfam" id="PF05685">
    <property type="entry name" value="Uma2"/>
    <property type="match status" value="1"/>
</dbReference>
<dbReference type="GO" id="GO:0004519">
    <property type="term" value="F:endonuclease activity"/>
    <property type="evidence" value="ECO:0007669"/>
    <property type="project" value="UniProtKB-KW"/>
</dbReference>
<proteinExistence type="predicted"/>
<keyword evidence="3" id="KW-0540">Nuclease</keyword>
<keyword evidence="3" id="KW-0255">Endonuclease</keyword>
<dbReference type="PANTHER" id="PTHR33352">
    <property type="entry name" value="SLR1095 PROTEIN"/>
    <property type="match status" value="1"/>
</dbReference>
<organism evidence="3 4">
    <name type="scientific">Gloeobacter morelensis MG652769</name>
    <dbReference type="NCBI Taxonomy" id="2781736"/>
    <lineage>
        <taxon>Bacteria</taxon>
        <taxon>Bacillati</taxon>
        <taxon>Cyanobacteriota</taxon>
        <taxon>Cyanophyceae</taxon>
        <taxon>Gloeobacterales</taxon>
        <taxon>Gloeobacteraceae</taxon>
        <taxon>Gloeobacter</taxon>
        <taxon>Gloeobacter morelensis</taxon>
    </lineage>
</organism>